<dbReference type="SUPFAM" id="SSF51445">
    <property type="entry name" value="(Trans)glycosidases"/>
    <property type="match status" value="1"/>
</dbReference>
<dbReference type="Pfam" id="PF00933">
    <property type="entry name" value="Glyco_hydro_3"/>
    <property type="match status" value="1"/>
</dbReference>
<dbReference type="Gene3D" id="3.20.20.300">
    <property type="entry name" value="Glycoside hydrolase, family 3, N-terminal domain"/>
    <property type="match status" value="1"/>
</dbReference>
<dbReference type="InterPro" id="IPR026891">
    <property type="entry name" value="Fn3-like"/>
</dbReference>
<comment type="similarity">
    <text evidence="2">Belongs to the glycosyl hydrolase 3 family.</text>
</comment>
<dbReference type="Pfam" id="PF07691">
    <property type="entry name" value="PA14"/>
    <property type="match status" value="1"/>
</dbReference>
<evidence type="ECO:0000313" key="8">
    <source>
        <dbReference type="Proteomes" id="UP001498771"/>
    </source>
</evidence>
<dbReference type="GO" id="GO:0016787">
    <property type="term" value="F:hydrolase activity"/>
    <property type="evidence" value="ECO:0007669"/>
    <property type="project" value="UniProtKB-KW"/>
</dbReference>
<dbReference type="SUPFAM" id="SSF52279">
    <property type="entry name" value="Beta-D-glucan exohydrolase, C-terminal domain"/>
    <property type="match status" value="1"/>
</dbReference>
<keyword evidence="4 7" id="KW-0378">Hydrolase</keyword>
<keyword evidence="8" id="KW-1185">Reference proteome</keyword>
<dbReference type="InterPro" id="IPR013783">
    <property type="entry name" value="Ig-like_fold"/>
</dbReference>
<dbReference type="PRINTS" id="PR00133">
    <property type="entry name" value="GLHYDRLASE3"/>
</dbReference>
<dbReference type="InterPro" id="IPR011658">
    <property type="entry name" value="PA14_dom"/>
</dbReference>
<feature type="domain" description="PA14" evidence="6">
    <location>
        <begin position="404"/>
        <end position="557"/>
    </location>
</feature>
<dbReference type="PANTHER" id="PTHR42715">
    <property type="entry name" value="BETA-GLUCOSIDASE"/>
    <property type="match status" value="1"/>
</dbReference>
<dbReference type="Pfam" id="PF14310">
    <property type="entry name" value="Fn3-like"/>
    <property type="match status" value="1"/>
</dbReference>
<dbReference type="InterPro" id="IPR036881">
    <property type="entry name" value="Glyco_hydro_3_C_sf"/>
</dbReference>
<evidence type="ECO:0000256" key="2">
    <source>
        <dbReference type="ARBA" id="ARBA00005336"/>
    </source>
</evidence>
<organism evidence="7 8">
    <name type="scientific">Myxozyma melibiosi</name>
    <dbReference type="NCBI Taxonomy" id="54550"/>
    <lineage>
        <taxon>Eukaryota</taxon>
        <taxon>Fungi</taxon>
        <taxon>Dikarya</taxon>
        <taxon>Ascomycota</taxon>
        <taxon>Saccharomycotina</taxon>
        <taxon>Lipomycetes</taxon>
        <taxon>Lipomycetales</taxon>
        <taxon>Lipomycetaceae</taxon>
        <taxon>Myxozyma</taxon>
    </lineage>
</organism>
<dbReference type="Gene3D" id="3.40.50.1700">
    <property type="entry name" value="Glycoside hydrolase family 3 C-terminal domain"/>
    <property type="match status" value="1"/>
</dbReference>
<dbReference type="Proteomes" id="UP001498771">
    <property type="component" value="Unassembled WGS sequence"/>
</dbReference>
<dbReference type="RefSeq" id="XP_064765479.1">
    <property type="nucleotide sequence ID" value="XM_064913796.1"/>
</dbReference>
<dbReference type="PROSITE" id="PS51820">
    <property type="entry name" value="PA14"/>
    <property type="match status" value="1"/>
</dbReference>
<dbReference type="InterPro" id="IPR037524">
    <property type="entry name" value="PA14/GLEYA"/>
</dbReference>
<dbReference type="EMBL" id="JBBJBU010000017">
    <property type="protein sequence ID" value="KAK7202446.1"/>
    <property type="molecule type" value="Genomic_DNA"/>
</dbReference>
<evidence type="ECO:0000256" key="4">
    <source>
        <dbReference type="ARBA" id="ARBA00022801"/>
    </source>
</evidence>
<dbReference type="InterPro" id="IPR001764">
    <property type="entry name" value="Glyco_hydro_3_N"/>
</dbReference>
<keyword evidence="5" id="KW-0326">Glycosidase</keyword>
<dbReference type="SMART" id="SM01217">
    <property type="entry name" value="Fn3_like"/>
    <property type="match status" value="1"/>
</dbReference>
<evidence type="ECO:0000256" key="5">
    <source>
        <dbReference type="ARBA" id="ARBA00023295"/>
    </source>
</evidence>
<gene>
    <name evidence="7" type="ORF">BZA70DRAFT_285797</name>
</gene>
<evidence type="ECO:0000256" key="3">
    <source>
        <dbReference type="ARBA" id="ARBA00012744"/>
    </source>
</evidence>
<evidence type="ECO:0000259" key="6">
    <source>
        <dbReference type="PROSITE" id="PS51820"/>
    </source>
</evidence>
<protein>
    <recommendedName>
        <fullName evidence="3">beta-glucosidase</fullName>
        <ecNumber evidence="3">3.2.1.21</ecNumber>
    </recommendedName>
</protein>
<dbReference type="Gene3D" id="2.60.120.260">
    <property type="entry name" value="Galactose-binding domain-like"/>
    <property type="match status" value="1"/>
</dbReference>
<evidence type="ECO:0000256" key="1">
    <source>
        <dbReference type="ARBA" id="ARBA00000448"/>
    </source>
</evidence>
<dbReference type="InterPro" id="IPR050288">
    <property type="entry name" value="Cellulose_deg_GH3"/>
</dbReference>
<proteinExistence type="inferred from homology"/>
<dbReference type="SMART" id="SM00758">
    <property type="entry name" value="PA14"/>
    <property type="match status" value="1"/>
</dbReference>
<dbReference type="GeneID" id="90039308"/>
<dbReference type="PANTHER" id="PTHR42715:SF3">
    <property type="entry name" value="BETA-GLUCOSIDASE B-RELATED"/>
    <property type="match status" value="1"/>
</dbReference>
<accession>A0ABR1EXV7</accession>
<name>A0ABR1EXV7_9ASCO</name>
<sequence length="835" mass="91520">MTNSKSEIGSYVAKLEELTLAEKVSLLSGSDFMRTTSVPRVGIPSIKLVDSINGVKGSEVHAGVPTAIFPSSTCYGSTWNRDLMHKLGVGLAAQAKLKSAQAVLGPTINIHRDPRGGRNFECFSEDPLLSGQLGAAIVNGLQQEGVSSCPKHFVCNDSEFQRRWYNVTETQNSRAAREIYMAAFQELLRHSSPFALMISYNKLDGIYTTEHPFLKDILRDEWHYSKCLLSDWYATRSCEQSVKAGTDLEMPGPSVFRGKRLLETVKKGLVDESIIDERAAAVLGLLDDTRDSYADAPEKVVEDPSANELIRKVASEGIVLLKNQNDVLPLNPVGQSKLAVIGMHAVQPAICGGGSASAAPQYLQQPLECLKESLSDPSQVTYTLGVSVNRLVPPVPLVQSRADNGEPGFDVRYYSLDHKGPVAVDHVRNPAVNMVRQLIPGLEEGKFYFEISTKLTPKFAGEHVLAVRVTGAFELFLDDELVLSSPQYEVSMENFLFEPFLLERRVQVPMREVRPYAVKLVMQNRIAAPGDYEPNPHGACLCFQEFTDDEQAIADAVSVAASSDTTIIYAGRTSEYESEGYDLADMALPGLQASMIKAVAAASKRTVLVLYCGNPVDLSEFVDDVDAIILAHYPGQEGGRAVTDVILGEVNPSGKLATTWRKKLDEQHVPSFNSFSARLTDEGYTVDYTEGIKVGYRAPNTAEVALFPFGFGLSYTSFTYSNLNIDEVDDSNVSARVTVENTGDGAGYEVVQLYITPPADSSVWRPARELKGFDKVWLEVGESKQVEIELVKKYACSFWDESSCKWKMESGVYGVVVGDLAGQFTVASELMWTGV</sequence>
<dbReference type="InterPro" id="IPR002772">
    <property type="entry name" value="Glyco_hydro_3_C"/>
</dbReference>
<comment type="catalytic activity">
    <reaction evidence="1">
        <text>Hydrolysis of terminal, non-reducing beta-D-glucosyl residues with release of beta-D-glucose.</text>
        <dbReference type="EC" id="3.2.1.21"/>
    </reaction>
</comment>
<dbReference type="Pfam" id="PF01915">
    <property type="entry name" value="Glyco_hydro_3_C"/>
    <property type="match status" value="1"/>
</dbReference>
<dbReference type="InterPro" id="IPR036962">
    <property type="entry name" value="Glyco_hydro_3_N_sf"/>
</dbReference>
<comment type="caution">
    <text evidence="7">The sequence shown here is derived from an EMBL/GenBank/DDBJ whole genome shotgun (WGS) entry which is preliminary data.</text>
</comment>
<dbReference type="EC" id="3.2.1.21" evidence="3"/>
<reference evidence="7 8" key="1">
    <citation type="submission" date="2024-03" db="EMBL/GenBank/DDBJ databases">
        <title>Genome-scale model development and genomic sequencing of the oleaginous clade Lipomyces.</title>
        <authorList>
            <consortium name="Lawrence Berkeley National Laboratory"/>
            <person name="Czajka J.J."/>
            <person name="Han Y."/>
            <person name="Kim J."/>
            <person name="Mondo S.J."/>
            <person name="Hofstad B.A."/>
            <person name="Robles A."/>
            <person name="Haridas S."/>
            <person name="Riley R."/>
            <person name="LaButti K."/>
            <person name="Pangilinan J."/>
            <person name="Andreopoulos W."/>
            <person name="Lipzen A."/>
            <person name="Yan J."/>
            <person name="Wang M."/>
            <person name="Ng V."/>
            <person name="Grigoriev I.V."/>
            <person name="Spatafora J.W."/>
            <person name="Magnuson J.K."/>
            <person name="Baker S.E."/>
            <person name="Pomraning K.R."/>
        </authorList>
    </citation>
    <scope>NUCLEOTIDE SEQUENCE [LARGE SCALE GENOMIC DNA]</scope>
    <source>
        <strain evidence="7 8">Phaff 52-87</strain>
    </source>
</reference>
<dbReference type="InterPro" id="IPR017853">
    <property type="entry name" value="GH"/>
</dbReference>
<dbReference type="Gene3D" id="2.60.40.10">
    <property type="entry name" value="Immunoglobulins"/>
    <property type="match status" value="1"/>
</dbReference>
<evidence type="ECO:0000313" key="7">
    <source>
        <dbReference type="EMBL" id="KAK7202446.1"/>
    </source>
</evidence>